<accession>A0A2D4L400</accession>
<name>A0A2D4L400_9SAUR</name>
<protein>
    <submittedName>
        <fullName evidence="1">Uncharacterized protein</fullName>
    </submittedName>
</protein>
<sequence>MLQRKALPLQRTMNWKSSIQKIRMNISCVKAHLVSRCLAMTDHPMLLTYHGHLRFCIVQPHPPQSHIITGFFTDKRPPVVSVCCAEPTGSPELHGKNRPQ</sequence>
<dbReference type="EMBL" id="IACL01107953">
    <property type="protein sequence ID" value="LAB15686.1"/>
    <property type="molecule type" value="Transcribed_RNA"/>
</dbReference>
<proteinExistence type="predicted"/>
<dbReference type="AlphaFoldDB" id="A0A2D4L400"/>
<reference evidence="1" key="2">
    <citation type="submission" date="2017-11" db="EMBL/GenBank/DDBJ databases">
        <title>Coralsnake Venomics: Analyses of Venom Gland Transcriptomes and Proteomes of Six Brazilian Taxa.</title>
        <authorList>
            <person name="Aird S.D."/>
            <person name="Jorge da Silva N."/>
            <person name="Qiu L."/>
            <person name="Villar-Briones A."/>
            <person name="Aparecida-Saddi V."/>
            <person name="Campos-Telles M.P."/>
            <person name="Grau M."/>
            <person name="Mikheyev A.S."/>
        </authorList>
    </citation>
    <scope>NUCLEOTIDE SEQUENCE</scope>
    <source>
        <tissue evidence="1">Venom_gland</tissue>
    </source>
</reference>
<reference evidence="1" key="1">
    <citation type="submission" date="2017-07" db="EMBL/GenBank/DDBJ databases">
        <authorList>
            <person name="Mikheyev A."/>
            <person name="Grau M."/>
        </authorList>
    </citation>
    <scope>NUCLEOTIDE SEQUENCE</scope>
    <source>
        <tissue evidence="1">Venom_gland</tissue>
    </source>
</reference>
<organism evidence="1">
    <name type="scientific">Micrurus paraensis</name>
    <dbReference type="NCBI Taxonomy" id="1970185"/>
    <lineage>
        <taxon>Eukaryota</taxon>
        <taxon>Metazoa</taxon>
        <taxon>Chordata</taxon>
        <taxon>Craniata</taxon>
        <taxon>Vertebrata</taxon>
        <taxon>Euteleostomi</taxon>
        <taxon>Lepidosauria</taxon>
        <taxon>Squamata</taxon>
        <taxon>Bifurcata</taxon>
        <taxon>Unidentata</taxon>
        <taxon>Episquamata</taxon>
        <taxon>Toxicofera</taxon>
        <taxon>Serpentes</taxon>
        <taxon>Colubroidea</taxon>
        <taxon>Elapidae</taxon>
        <taxon>Elapinae</taxon>
        <taxon>Micrurus</taxon>
    </lineage>
</organism>
<evidence type="ECO:0000313" key="1">
    <source>
        <dbReference type="EMBL" id="LAB15686.1"/>
    </source>
</evidence>